<dbReference type="Gene3D" id="3.20.20.100">
    <property type="entry name" value="NADP-dependent oxidoreductase domain"/>
    <property type="match status" value="1"/>
</dbReference>
<dbReference type="OrthoDB" id="416253at2759"/>
<dbReference type="SUPFAM" id="SSF51430">
    <property type="entry name" value="NAD(P)-linked oxidoreductase"/>
    <property type="match status" value="1"/>
</dbReference>
<proteinExistence type="predicted"/>
<gene>
    <name evidence="1" type="ORF">K435DRAFT_878384</name>
</gene>
<organism evidence="1 2">
    <name type="scientific">Dendrothele bispora (strain CBS 962.96)</name>
    <dbReference type="NCBI Taxonomy" id="1314807"/>
    <lineage>
        <taxon>Eukaryota</taxon>
        <taxon>Fungi</taxon>
        <taxon>Dikarya</taxon>
        <taxon>Basidiomycota</taxon>
        <taxon>Agaricomycotina</taxon>
        <taxon>Agaricomycetes</taxon>
        <taxon>Agaricomycetidae</taxon>
        <taxon>Agaricales</taxon>
        <taxon>Agaricales incertae sedis</taxon>
        <taxon>Dendrothele</taxon>
    </lineage>
</organism>
<reference evidence="1 2" key="1">
    <citation type="journal article" date="2019" name="Nat. Ecol. Evol.">
        <title>Megaphylogeny resolves global patterns of mushroom evolution.</title>
        <authorList>
            <person name="Varga T."/>
            <person name="Krizsan K."/>
            <person name="Foldi C."/>
            <person name="Dima B."/>
            <person name="Sanchez-Garcia M."/>
            <person name="Sanchez-Ramirez S."/>
            <person name="Szollosi G.J."/>
            <person name="Szarkandi J.G."/>
            <person name="Papp V."/>
            <person name="Albert L."/>
            <person name="Andreopoulos W."/>
            <person name="Angelini C."/>
            <person name="Antonin V."/>
            <person name="Barry K.W."/>
            <person name="Bougher N.L."/>
            <person name="Buchanan P."/>
            <person name="Buyck B."/>
            <person name="Bense V."/>
            <person name="Catcheside P."/>
            <person name="Chovatia M."/>
            <person name="Cooper J."/>
            <person name="Damon W."/>
            <person name="Desjardin D."/>
            <person name="Finy P."/>
            <person name="Geml J."/>
            <person name="Haridas S."/>
            <person name="Hughes K."/>
            <person name="Justo A."/>
            <person name="Karasinski D."/>
            <person name="Kautmanova I."/>
            <person name="Kiss B."/>
            <person name="Kocsube S."/>
            <person name="Kotiranta H."/>
            <person name="LaButti K.M."/>
            <person name="Lechner B.E."/>
            <person name="Liimatainen K."/>
            <person name="Lipzen A."/>
            <person name="Lukacs Z."/>
            <person name="Mihaltcheva S."/>
            <person name="Morgado L.N."/>
            <person name="Niskanen T."/>
            <person name="Noordeloos M.E."/>
            <person name="Ohm R.A."/>
            <person name="Ortiz-Santana B."/>
            <person name="Ovrebo C."/>
            <person name="Racz N."/>
            <person name="Riley R."/>
            <person name="Savchenko A."/>
            <person name="Shiryaev A."/>
            <person name="Soop K."/>
            <person name="Spirin V."/>
            <person name="Szebenyi C."/>
            <person name="Tomsovsky M."/>
            <person name="Tulloss R.E."/>
            <person name="Uehling J."/>
            <person name="Grigoriev I.V."/>
            <person name="Vagvolgyi C."/>
            <person name="Papp T."/>
            <person name="Martin F.M."/>
            <person name="Miettinen O."/>
            <person name="Hibbett D.S."/>
            <person name="Nagy L.G."/>
        </authorList>
    </citation>
    <scope>NUCLEOTIDE SEQUENCE [LARGE SCALE GENOMIC DNA]</scope>
    <source>
        <strain evidence="1 2">CBS 962.96</strain>
    </source>
</reference>
<dbReference type="InterPro" id="IPR036812">
    <property type="entry name" value="NAD(P)_OxRdtase_dom_sf"/>
</dbReference>
<keyword evidence="2" id="KW-1185">Reference proteome</keyword>
<accession>A0A4S8KMZ8</accession>
<evidence type="ECO:0000313" key="1">
    <source>
        <dbReference type="EMBL" id="THU77026.1"/>
    </source>
</evidence>
<name>A0A4S8KMZ8_DENBC</name>
<dbReference type="AlphaFoldDB" id="A0A4S8KMZ8"/>
<protein>
    <recommendedName>
        <fullName evidence="3">NADP-dependent oxidoreductase domain-containing protein</fullName>
    </recommendedName>
</protein>
<dbReference type="EMBL" id="ML180590">
    <property type="protein sequence ID" value="THU77026.1"/>
    <property type="molecule type" value="Genomic_DNA"/>
</dbReference>
<evidence type="ECO:0008006" key="3">
    <source>
        <dbReference type="Google" id="ProtNLM"/>
    </source>
</evidence>
<dbReference type="Proteomes" id="UP000297245">
    <property type="component" value="Unassembled WGS sequence"/>
</dbReference>
<evidence type="ECO:0000313" key="2">
    <source>
        <dbReference type="Proteomes" id="UP000297245"/>
    </source>
</evidence>
<sequence>MPWDLVKLNSGYEMPTIAFGTWKMGNGDGPISQVDQAINVGFSHVGVSLSISHGFRFELKCLCQILLRHTRTKRRPGKPFTTVD</sequence>